<dbReference type="EMBL" id="JAZHPZ010000019">
    <property type="protein sequence ID" value="MEF2968836.1"/>
    <property type="molecule type" value="Genomic_DNA"/>
</dbReference>
<proteinExistence type="predicted"/>
<evidence type="ECO:0000256" key="1">
    <source>
        <dbReference type="ARBA" id="ARBA00023125"/>
    </source>
</evidence>
<feature type="domain" description="HTH cro/C1-type" evidence="3">
    <location>
        <begin position="8"/>
        <end position="62"/>
    </location>
</feature>
<keyword evidence="1" id="KW-0238">DNA-binding</keyword>
<name>A0ABU7VX48_9BACL</name>
<evidence type="ECO:0000259" key="3">
    <source>
        <dbReference type="PROSITE" id="PS50943"/>
    </source>
</evidence>
<keyword evidence="6" id="KW-1185">Reference proteome</keyword>
<feature type="compositionally biased region" description="Basic and acidic residues" evidence="2">
    <location>
        <begin position="138"/>
        <end position="151"/>
    </location>
</feature>
<organism evidence="4 6">
    <name type="scientific">Paenibacillus haidiansis</name>
    <dbReference type="NCBI Taxonomy" id="1574488"/>
    <lineage>
        <taxon>Bacteria</taxon>
        <taxon>Bacillati</taxon>
        <taxon>Bacillota</taxon>
        <taxon>Bacilli</taxon>
        <taxon>Bacillales</taxon>
        <taxon>Paenibacillaceae</taxon>
        <taxon>Paenibacillus</taxon>
    </lineage>
</organism>
<dbReference type="SUPFAM" id="SSF47413">
    <property type="entry name" value="lambda repressor-like DNA-binding domains"/>
    <property type="match status" value="1"/>
</dbReference>
<dbReference type="InterPro" id="IPR050807">
    <property type="entry name" value="TransReg_Diox_bact_type"/>
</dbReference>
<accession>A0ABU7VX48</accession>
<dbReference type="Pfam" id="PF01381">
    <property type="entry name" value="HTH_3"/>
    <property type="match status" value="1"/>
</dbReference>
<evidence type="ECO:0000256" key="2">
    <source>
        <dbReference type="SAM" id="MobiDB-lite"/>
    </source>
</evidence>
<sequence length="151" mass="16567">MGTIGERIKGKRKELKLTLKDINKLTGISTGNMSDLENDKYAPSVANLLLISKALSVSIDWLVTGKEYQISEHVVQPTTQTASGDSISPADLELLAKFHQLTEKEQVKIEGMIMGILMAREDIRQTSVTQKSSSSMNTERREEGAAKSESA</sequence>
<dbReference type="InterPro" id="IPR001387">
    <property type="entry name" value="Cro/C1-type_HTH"/>
</dbReference>
<feature type="compositionally biased region" description="Polar residues" evidence="2">
    <location>
        <begin position="125"/>
        <end position="137"/>
    </location>
</feature>
<dbReference type="PANTHER" id="PTHR46797:SF1">
    <property type="entry name" value="METHYLPHOSPHONATE SYNTHASE"/>
    <property type="match status" value="1"/>
</dbReference>
<dbReference type="Proteomes" id="UP001306950">
    <property type="component" value="Unassembled WGS sequence"/>
</dbReference>
<reference evidence="4 6" key="1">
    <citation type="submission" date="2024-02" db="EMBL/GenBank/DDBJ databases">
        <title>A nitrogen-fixing paenibacillus bacterium.</title>
        <authorList>
            <person name="Zhang W.L."/>
            <person name="Chen S.F."/>
        </authorList>
    </citation>
    <scope>NUCLEOTIDE SEQUENCE [LARGE SCALE GENOMIC DNA]</scope>
    <source>
        <strain evidence="4 6">M1</strain>
    </source>
</reference>
<dbReference type="RefSeq" id="WP_331848513.1">
    <property type="nucleotide sequence ID" value="NZ_JAZHPZ010000014.1"/>
</dbReference>
<dbReference type="InterPro" id="IPR010982">
    <property type="entry name" value="Lambda_DNA-bd_dom_sf"/>
</dbReference>
<comment type="caution">
    <text evidence="4">The sequence shown here is derived from an EMBL/GenBank/DDBJ whole genome shotgun (WGS) entry which is preliminary data.</text>
</comment>
<dbReference type="CDD" id="cd00093">
    <property type="entry name" value="HTH_XRE"/>
    <property type="match status" value="1"/>
</dbReference>
<dbReference type="PROSITE" id="PS50943">
    <property type="entry name" value="HTH_CROC1"/>
    <property type="match status" value="1"/>
</dbReference>
<dbReference type="Gene3D" id="1.10.260.40">
    <property type="entry name" value="lambda repressor-like DNA-binding domains"/>
    <property type="match status" value="1"/>
</dbReference>
<evidence type="ECO:0000313" key="4">
    <source>
        <dbReference type="EMBL" id="MEF2968329.1"/>
    </source>
</evidence>
<dbReference type="PANTHER" id="PTHR46797">
    <property type="entry name" value="HTH-TYPE TRANSCRIPTIONAL REGULATOR"/>
    <property type="match status" value="1"/>
</dbReference>
<evidence type="ECO:0000313" key="6">
    <source>
        <dbReference type="Proteomes" id="UP001306950"/>
    </source>
</evidence>
<dbReference type="SMART" id="SM00530">
    <property type="entry name" value="HTH_XRE"/>
    <property type="match status" value="1"/>
</dbReference>
<evidence type="ECO:0000313" key="5">
    <source>
        <dbReference type="EMBL" id="MEF2968836.1"/>
    </source>
</evidence>
<protein>
    <submittedName>
        <fullName evidence="4">Helix-turn-helix domain-containing protein</fullName>
    </submittedName>
</protein>
<gene>
    <name evidence="4" type="ORF">V3851_21070</name>
    <name evidence="5" type="ORF">V3851_23860</name>
</gene>
<feature type="region of interest" description="Disordered" evidence="2">
    <location>
        <begin position="125"/>
        <end position="151"/>
    </location>
</feature>
<dbReference type="EMBL" id="JAZHPZ010000014">
    <property type="protein sequence ID" value="MEF2968329.1"/>
    <property type="molecule type" value="Genomic_DNA"/>
</dbReference>